<keyword evidence="3" id="KW-1185">Reference proteome</keyword>
<evidence type="ECO:0000313" key="2">
    <source>
        <dbReference type="EMBL" id="KMS93344.1"/>
    </source>
</evidence>
<dbReference type="InterPro" id="IPR011009">
    <property type="entry name" value="Kinase-like_dom_sf"/>
</dbReference>
<feature type="non-terminal residue" evidence="2">
    <location>
        <position position="1"/>
    </location>
</feature>
<proteinExistence type="predicted"/>
<dbReference type="AlphaFoldDB" id="A0A0J8AWW4"/>
<reference evidence="2 3" key="1">
    <citation type="journal article" date="2014" name="Nature">
        <title>The genome of the recently domesticated crop plant sugar beet (Beta vulgaris).</title>
        <authorList>
            <person name="Dohm J.C."/>
            <person name="Minoche A.E."/>
            <person name="Holtgrawe D."/>
            <person name="Capella-Gutierrez S."/>
            <person name="Zakrzewski F."/>
            <person name="Tafer H."/>
            <person name="Rupp O."/>
            <person name="Sorensen T.R."/>
            <person name="Stracke R."/>
            <person name="Reinhardt R."/>
            <person name="Goesmann A."/>
            <person name="Kraft T."/>
            <person name="Schulz B."/>
            <person name="Stadler P.F."/>
            <person name="Schmidt T."/>
            <person name="Gabaldon T."/>
            <person name="Lehrach H."/>
            <person name="Weisshaar B."/>
            <person name="Himmelbauer H."/>
        </authorList>
    </citation>
    <scope>NUCLEOTIDE SEQUENCE [LARGE SCALE GENOMIC DNA]</scope>
    <source>
        <tissue evidence="2">Taproot</tissue>
    </source>
</reference>
<dbReference type="Proteomes" id="UP000035740">
    <property type="component" value="Unassembled WGS sequence"/>
</dbReference>
<feature type="region of interest" description="Disordered" evidence="1">
    <location>
        <begin position="1"/>
        <end position="24"/>
    </location>
</feature>
<dbReference type="Gramene" id="KMS93344">
    <property type="protein sequence ID" value="KMS93344"/>
    <property type="gene ID" value="BVRB_032430"/>
</dbReference>
<sequence>PDLLISEETLPRKSPRSQPNASSRFRRRHAGLPVLINAIESSASILLIFASTPFTLQLQLRQPTLANAKDDNEFRMLFRFFQAMQVVDFLHQQGVVHGCLRPDRFSFDPDSDWLSLSHLQIWESSDQGDTTSFAATSVESSRI</sequence>
<accession>A0A0J8AWW4</accession>
<name>A0A0J8AWW4_BETVV</name>
<evidence type="ECO:0008006" key="4">
    <source>
        <dbReference type="Google" id="ProtNLM"/>
    </source>
</evidence>
<gene>
    <name evidence="2" type="ORF">BVRB_032430</name>
</gene>
<evidence type="ECO:0000313" key="3">
    <source>
        <dbReference type="Proteomes" id="UP000035740"/>
    </source>
</evidence>
<organism evidence="2 3">
    <name type="scientific">Beta vulgaris subsp. vulgaris</name>
    <name type="common">Beet</name>
    <dbReference type="NCBI Taxonomy" id="3555"/>
    <lineage>
        <taxon>Eukaryota</taxon>
        <taxon>Viridiplantae</taxon>
        <taxon>Streptophyta</taxon>
        <taxon>Embryophyta</taxon>
        <taxon>Tracheophyta</taxon>
        <taxon>Spermatophyta</taxon>
        <taxon>Magnoliopsida</taxon>
        <taxon>eudicotyledons</taxon>
        <taxon>Gunneridae</taxon>
        <taxon>Pentapetalae</taxon>
        <taxon>Caryophyllales</taxon>
        <taxon>Chenopodiaceae</taxon>
        <taxon>Betoideae</taxon>
        <taxon>Beta</taxon>
    </lineage>
</organism>
<protein>
    <recommendedName>
        <fullName evidence="4">Protein kinase domain-containing protein</fullName>
    </recommendedName>
</protein>
<dbReference type="SUPFAM" id="SSF56112">
    <property type="entry name" value="Protein kinase-like (PK-like)"/>
    <property type="match status" value="1"/>
</dbReference>
<dbReference type="EMBL" id="KQ103799">
    <property type="protein sequence ID" value="KMS93344.1"/>
    <property type="molecule type" value="Genomic_DNA"/>
</dbReference>
<evidence type="ECO:0000256" key="1">
    <source>
        <dbReference type="SAM" id="MobiDB-lite"/>
    </source>
</evidence>